<reference evidence="8" key="2">
    <citation type="submission" date="2021-11" db="EMBL/GenBank/DDBJ databases">
        <authorList>
            <consortium name="Genoscope - CEA"/>
            <person name="William W."/>
        </authorList>
    </citation>
    <scope>NUCLEOTIDE SEQUENCE</scope>
</reference>
<protein>
    <recommendedName>
        <fullName evidence="6">CENP-V/GFA domain-containing protein</fullName>
    </recommendedName>
</protein>
<dbReference type="PROSITE" id="PS51891">
    <property type="entry name" value="CENP_V_GFA"/>
    <property type="match status" value="1"/>
</dbReference>
<dbReference type="Pfam" id="PF04828">
    <property type="entry name" value="GFA"/>
    <property type="match status" value="1"/>
</dbReference>
<evidence type="ECO:0000256" key="1">
    <source>
        <dbReference type="ARBA" id="ARBA00005495"/>
    </source>
</evidence>
<dbReference type="Gene3D" id="3.90.1590.10">
    <property type="entry name" value="glutathione-dependent formaldehyde- activating enzyme (gfa)"/>
    <property type="match status" value="1"/>
</dbReference>
<organism evidence="7">
    <name type="scientific">Pelagomonas calceolata</name>
    <dbReference type="NCBI Taxonomy" id="35677"/>
    <lineage>
        <taxon>Eukaryota</taxon>
        <taxon>Sar</taxon>
        <taxon>Stramenopiles</taxon>
        <taxon>Ochrophyta</taxon>
        <taxon>Pelagophyceae</taxon>
        <taxon>Pelagomonadales</taxon>
        <taxon>Pelagomonadaceae</taxon>
        <taxon>Pelagomonas</taxon>
    </lineage>
</organism>
<feature type="domain" description="CENP-V/GFA" evidence="6">
    <location>
        <begin position="23"/>
        <end position="135"/>
    </location>
</feature>
<dbReference type="AlphaFoldDB" id="A0A7S4A8J7"/>
<keyword evidence="5" id="KW-0732">Signal</keyword>
<comment type="similarity">
    <text evidence="1">Belongs to the Gfa family.</text>
</comment>
<evidence type="ECO:0000256" key="4">
    <source>
        <dbReference type="ARBA" id="ARBA00023239"/>
    </source>
</evidence>
<dbReference type="GO" id="GO:0016846">
    <property type="term" value="F:carbon-sulfur lyase activity"/>
    <property type="evidence" value="ECO:0007669"/>
    <property type="project" value="InterPro"/>
</dbReference>
<proteinExistence type="inferred from homology"/>
<dbReference type="InterPro" id="IPR011057">
    <property type="entry name" value="Mss4-like_sf"/>
</dbReference>
<reference evidence="7" key="1">
    <citation type="submission" date="2021-01" db="EMBL/GenBank/DDBJ databases">
        <authorList>
            <person name="Corre E."/>
            <person name="Pelletier E."/>
            <person name="Niang G."/>
            <person name="Scheremetjew M."/>
            <person name="Finn R."/>
            <person name="Kale V."/>
            <person name="Holt S."/>
            <person name="Cochrane G."/>
            <person name="Meng A."/>
            <person name="Brown T."/>
            <person name="Cohen L."/>
        </authorList>
    </citation>
    <scope>NUCLEOTIDE SEQUENCE</scope>
    <source>
        <strain evidence="7">CCMP1756</strain>
    </source>
</reference>
<dbReference type="InterPro" id="IPR006913">
    <property type="entry name" value="CENP-V/GFA"/>
</dbReference>
<name>A0A7S4A8J7_9STRA</name>
<dbReference type="Proteomes" id="UP000789595">
    <property type="component" value="Unassembled WGS sequence"/>
</dbReference>
<feature type="chain" id="PRO_5035681112" description="CENP-V/GFA domain-containing protein" evidence="5">
    <location>
        <begin position="18"/>
        <end position="187"/>
    </location>
</feature>
<dbReference type="PANTHER" id="PTHR33337">
    <property type="entry name" value="GFA DOMAIN-CONTAINING PROTEIN"/>
    <property type="match status" value="1"/>
</dbReference>
<dbReference type="EMBL" id="CAKKNE010000004">
    <property type="protein sequence ID" value="CAH0374712.1"/>
    <property type="molecule type" value="Genomic_DNA"/>
</dbReference>
<sequence length="187" mass="20094">MQSAGWALLCLSTTTMALLKPPTPGECFCGKTRISLIDADAIVSSSICHCSVCRRLCGAPFCANLLTPRSNVRIDIYGSPASTDALAGLQTSKNVVRYRCTSCSSPTLATLKLGKQDLYALPLAAFPRPHPAKWAPQHHFHYSDRVMDVHDGLTKYSGRYLLSDECDDAGEPLPKGRLPGVGEEGVG</sequence>
<evidence type="ECO:0000256" key="5">
    <source>
        <dbReference type="SAM" id="SignalP"/>
    </source>
</evidence>
<dbReference type="GO" id="GO:0046872">
    <property type="term" value="F:metal ion binding"/>
    <property type="evidence" value="ECO:0007669"/>
    <property type="project" value="UniProtKB-KW"/>
</dbReference>
<dbReference type="EMBL" id="HBIW01026024">
    <property type="protein sequence ID" value="CAE0707011.1"/>
    <property type="molecule type" value="Transcribed_RNA"/>
</dbReference>
<evidence type="ECO:0000256" key="2">
    <source>
        <dbReference type="ARBA" id="ARBA00022723"/>
    </source>
</evidence>
<keyword evidence="2" id="KW-0479">Metal-binding</keyword>
<accession>A0A7S4A8J7</accession>
<evidence type="ECO:0000256" key="3">
    <source>
        <dbReference type="ARBA" id="ARBA00022833"/>
    </source>
</evidence>
<evidence type="ECO:0000259" key="6">
    <source>
        <dbReference type="PROSITE" id="PS51891"/>
    </source>
</evidence>
<dbReference type="OrthoDB" id="9970124at2759"/>
<keyword evidence="9" id="KW-1185">Reference proteome</keyword>
<gene>
    <name evidence="7" type="ORF">PCAL00307_LOCUS22462</name>
    <name evidence="8" type="ORF">PECAL_4P20110</name>
</gene>
<evidence type="ECO:0000313" key="7">
    <source>
        <dbReference type="EMBL" id="CAE0707011.1"/>
    </source>
</evidence>
<feature type="signal peptide" evidence="5">
    <location>
        <begin position="1"/>
        <end position="17"/>
    </location>
</feature>
<keyword evidence="4" id="KW-0456">Lyase</keyword>
<dbReference type="PANTHER" id="PTHR33337:SF40">
    <property type="entry name" value="CENP-V_GFA DOMAIN-CONTAINING PROTEIN-RELATED"/>
    <property type="match status" value="1"/>
</dbReference>
<evidence type="ECO:0000313" key="8">
    <source>
        <dbReference type="EMBL" id="CAH0374712.1"/>
    </source>
</evidence>
<evidence type="ECO:0000313" key="9">
    <source>
        <dbReference type="Proteomes" id="UP000789595"/>
    </source>
</evidence>
<dbReference type="SUPFAM" id="SSF51316">
    <property type="entry name" value="Mss4-like"/>
    <property type="match status" value="1"/>
</dbReference>
<keyword evidence="3" id="KW-0862">Zinc</keyword>